<gene>
    <name evidence="1" type="ORF">CCGE525_34120</name>
</gene>
<name>A0A387FX19_9HYPH</name>
<dbReference type="EMBL" id="CP032695">
    <property type="protein sequence ID" value="AYG63660.1"/>
    <property type="molecule type" value="Genomic_DNA"/>
</dbReference>
<accession>A0A387FX19</accession>
<organism evidence="1 2">
    <name type="scientific">Rhizobium jaguaris</name>
    <dbReference type="NCBI Taxonomy" id="1312183"/>
    <lineage>
        <taxon>Bacteria</taxon>
        <taxon>Pseudomonadati</taxon>
        <taxon>Pseudomonadota</taxon>
        <taxon>Alphaproteobacteria</taxon>
        <taxon>Hyphomicrobiales</taxon>
        <taxon>Rhizobiaceae</taxon>
        <taxon>Rhizobium/Agrobacterium group</taxon>
        <taxon>Rhizobium</taxon>
    </lineage>
</organism>
<reference evidence="1 2" key="1">
    <citation type="submission" date="2018-10" db="EMBL/GenBank/DDBJ databases">
        <title>Rhizobium etli, R. leguminosarum and a new Rhizobium genospecies from Phaseolus dumosus.</title>
        <authorList>
            <person name="Ramirez-Puebla S.T."/>
            <person name="Rogel-Hernandez M.A."/>
            <person name="Guerrero G."/>
            <person name="Ormeno-Orrillo E."/>
            <person name="Martinez-Romero J.C."/>
            <person name="Negrete-Yankelevich S."/>
            <person name="Martinez-Romero E."/>
        </authorList>
    </citation>
    <scope>NUCLEOTIDE SEQUENCE [LARGE SCALE GENOMIC DNA]</scope>
    <source>
        <strain evidence="1 2">CCGE525</strain>
        <plasmid evidence="2">prccge525c</plasmid>
    </source>
</reference>
<dbReference type="InterPro" id="IPR052552">
    <property type="entry name" value="YeaO-like"/>
</dbReference>
<dbReference type="Pfam" id="PF22752">
    <property type="entry name" value="DUF488-N3i"/>
    <property type="match status" value="1"/>
</dbReference>
<dbReference type="Proteomes" id="UP000282195">
    <property type="component" value="Plasmid pRCCGE525c"/>
</dbReference>
<keyword evidence="1" id="KW-0614">Plasmid</keyword>
<dbReference type="AlphaFoldDB" id="A0A387FX19"/>
<geneLocation type="plasmid" evidence="2">
    <name>prccge525c</name>
</geneLocation>
<dbReference type="PANTHER" id="PTHR36849:SF1">
    <property type="entry name" value="CYTOPLASMIC PROTEIN"/>
    <property type="match status" value="1"/>
</dbReference>
<evidence type="ECO:0000313" key="1">
    <source>
        <dbReference type="EMBL" id="AYG63660.1"/>
    </source>
</evidence>
<dbReference type="KEGG" id="rjg:CCGE525_34120"/>
<dbReference type="OrthoDB" id="9790745at2"/>
<dbReference type="PANTHER" id="PTHR36849">
    <property type="entry name" value="CYTOPLASMIC PROTEIN-RELATED"/>
    <property type="match status" value="1"/>
</dbReference>
<proteinExistence type="predicted"/>
<dbReference type="RefSeq" id="WP_120708556.1">
    <property type="nucleotide sequence ID" value="NZ_CP032695.1"/>
</dbReference>
<keyword evidence="2" id="KW-1185">Reference proteome</keyword>
<sequence>MAPTHLKLKRVYEEPANEDGRRVLVDRLWPRGLSKNEAKLADWIKDVAPSPELRKWFGHRPERFADFRERYRQELASNPAVQTLLHLDGPVTLVYGAKDPVHNHAVVLLEFLKTLEAHGS</sequence>
<protein>
    <submittedName>
        <fullName evidence="1">DUF488 domain-containing protein</fullName>
    </submittedName>
</protein>
<evidence type="ECO:0000313" key="2">
    <source>
        <dbReference type="Proteomes" id="UP000282195"/>
    </source>
</evidence>